<dbReference type="PATRIC" id="fig|1231190.3.peg.3047"/>
<dbReference type="Gene3D" id="3.40.50.720">
    <property type="entry name" value="NAD(P)-binding Rossmann-like Domain"/>
    <property type="match status" value="1"/>
</dbReference>
<dbReference type="Pfam" id="PF13561">
    <property type="entry name" value="adh_short_C2"/>
    <property type="match status" value="1"/>
</dbReference>
<dbReference type="STRING" id="721133.SAMN05216176_1099"/>
<dbReference type="PRINTS" id="PR00081">
    <property type="entry name" value="GDHRDH"/>
</dbReference>
<name>K2P3A0_9HYPH</name>
<reference evidence="2 3" key="1">
    <citation type="journal article" date="2012" name="J. Bacteriol.">
        <title>Genome Sequence of Nitratireductor indicus Type Strain C115.</title>
        <authorList>
            <person name="Lai Q."/>
            <person name="Li G."/>
            <person name="Yu Z."/>
            <person name="Shao Z."/>
        </authorList>
    </citation>
    <scope>NUCLEOTIDE SEQUENCE [LARGE SCALE GENOMIC DNA]</scope>
    <source>
        <strain evidence="2 3">C115</strain>
    </source>
</reference>
<evidence type="ECO:0000313" key="3">
    <source>
        <dbReference type="Proteomes" id="UP000007374"/>
    </source>
</evidence>
<comment type="caution">
    <text evidence="2">The sequence shown here is derived from an EMBL/GenBank/DDBJ whole genome shotgun (WGS) entry which is preliminary data.</text>
</comment>
<dbReference type="SUPFAM" id="SSF51735">
    <property type="entry name" value="NAD(P)-binding Rossmann-fold domains"/>
    <property type="match status" value="1"/>
</dbReference>
<dbReference type="Proteomes" id="UP000007374">
    <property type="component" value="Unassembled WGS sequence"/>
</dbReference>
<dbReference type="PANTHER" id="PTHR42879:SF6">
    <property type="entry name" value="NADPH-DEPENDENT REDUCTASE BACG"/>
    <property type="match status" value="1"/>
</dbReference>
<proteinExistence type="inferred from homology"/>
<dbReference type="AlphaFoldDB" id="K2P3A0"/>
<dbReference type="EMBL" id="AMSI01000009">
    <property type="protein sequence ID" value="EKF41871.1"/>
    <property type="molecule type" value="Genomic_DNA"/>
</dbReference>
<keyword evidence="3" id="KW-1185">Reference proteome</keyword>
<protein>
    <submittedName>
        <fullName evidence="2">Short chain alcohol dehydrogenase-related dehydrogenase</fullName>
    </submittedName>
</protein>
<comment type="similarity">
    <text evidence="1">Belongs to the short-chain dehydrogenases/reductases (SDR) family.</text>
</comment>
<dbReference type="InterPro" id="IPR002347">
    <property type="entry name" value="SDR_fam"/>
</dbReference>
<evidence type="ECO:0000256" key="1">
    <source>
        <dbReference type="ARBA" id="ARBA00006484"/>
    </source>
</evidence>
<dbReference type="InterPro" id="IPR050259">
    <property type="entry name" value="SDR"/>
</dbReference>
<dbReference type="PANTHER" id="PTHR42879">
    <property type="entry name" value="3-OXOACYL-(ACYL-CARRIER-PROTEIN) REDUCTASE"/>
    <property type="match status" value="1"/>
</dbReference>
<dbReference type="eggNOG" id="COG1028">
    <property type="taxonomic scope" value="Bacteria"/>
</dbReference>
<evidence type="ECO:0000313" key="2">
    <source>
        <dbReference type="EMBL" id="EKF41871.1"/>
    </source>
</evidence>
<sequence length="244" mass="25293">MTQVAILGAGAGIGAALARRLAGPGQRLILHTGSRAASLDAVSRDCVEAGAETRTFLGDLAEEETMNGLRNAFEGSAPLDALVFAAGYARRSTYEGASEKDLLAALLAMPVAFHRAARCCLPYLAKGHGRIVCISAFGAHRTRQVRFPATAPAKAALEAQIRTLAAEAAPYGITCNAVVPGLIAKPKGAHSSLTEDEWAELRSAIPAGRFGDANEVAAVIAFLLSREAGYITGQSIHVDGGLTL</sequence>
<dbReference type="RefSeq" id="WP_009451114.1">
    <property type="nucleotide sequence ID" value="NZ_AMSI01000009.1"/>
</dbReference>
<organism evidence="2 3">
    <name type="scientific">Nitratireductor indicus C115</name>
    <dbReference type="NCBI Taxonomy" id="1231190"/>
    <lineage>
        <taxon>Bacteria</taxon>
        <taxon>Pseudomonadati</taxon>
        <taxon>Pseudomonadota</taxon>
        <taxon>Alphaproteobacteria</taxon>
        <taxon>Hyphomicrobiales</taxon>
        <taxon>Phyllobacteriaceae</taxon>
        <taxon>Nitratireductor</taxon>
    </lineage>
</organism>
<dbReference type="OrthoDB" id="8112199at2"/>
<gene>
    <name evidence="2" type="ORF">NA8A_14679</name>
</gene>
<dbReference type="InterPro" id="IPR036291">
    <property type="entry name" value="NAD(P)-bd_dom_sf"/>
</dbReference>
<accession>K2P3A0</accession>